<accession>A0A420Y2U1</accession>
<keyword evidence="4" id="KW-0158">Chromosome</keyword>
<dbReference type="InterPro" id="IPR001951">
    <property type="entry name" value="Histone_H4"/>
</dbReference>
<dbReference type="Proteomes" id="UP000275385">
    <property type="component" value="Unassembled WGS sequence"/>
</dbReference>
<keyword evidence="10" id="KW-1185">Reference proteome</keyword>
<evidence type="ECO:0000256" key="6">
    <source>
        <dbReference type="ARBA" id="ARBA00023242"/>
    </source>
</evidence>
<reference evidence="9 10" key="1">
    <citation type="submission" date="2018-08" db="EMBL/GenBank/DDBJ databases">
        <title>Draft genome of the lignicolous fungus Coniochaeta pulveracea.</title>
        <authorList>
            <person name="Borstlap C.J."/>
            <person name="De Witt R.N."/>
            <person name="Botha A."/>
            <person name="Volschenk H."/>
        </authorList>
    </citation>
    <scope>NUCLEOTIDE SEQUENCE [LARGE SCALE GENOMIC DNA]</scope>
    <source>
        <strain evidence="9 10">CAB683</strain>
    </source>
</reference>
<dbReference type="SUPFAM" id="SSF47113">
    <property type="entry name" value="Histone-fold"/>
    <property type="match status" value="1"/>
</dbReference>
<protein>
    <submittedName>
        <fullName evidence="9">Uncharacterized protein</fullName>
    </submittedName>
</protein>
<evidence type="ECO:0000256" key="2">
    <source>
        <dbReference type="ARBA" id="ARBA00004286"/>
    </source>
</evidence>
<feature type="compositionally biased region" description="Polar residues" evidence="8">
    <location>
        <begin position="1"/>
        <end position="12"/>
    </location>
</feature>
<keyword evidence="6" id="KW-0539">Nucleus</keyword>
<proteinExistence type="inferred from homology"/>
<dbReference type="STRING" id="177199.A0A420Y2U1"/>
<organism evidence="9 10">
    <name type="scientific">Coniochaeta pulveracea</name>
    <dbReference type="NCBI Taxonomy" id="177199"/>
    <lineage>
        <taxon>Eukaryota</taxon>
        <taxon>Fungi</taxon>
        <taxon>Dikarya</taxon>
        <taxon>Ascomycota</taxon>
        <taxon>Pezizomycotina</taxon>
        <taxon>Sordariomycetes</taxon>
        <taxon>Sordariomycetidae</taxon>
        <taxon>Coniochaetales</taxon>
        <taxon>Coniochaetaceae</taxon>
        <taxon>Coniochaeta</taxon>
    </lineage>
</organism>
<comment type="caution">
    <text evidence="9">The sequence shown here is derived from an EMBL/GenBank/DDBJ whole genome shotgun (WGS) entry which is preliminary data.</text>
</comment>
<evidence type="ECO:0000256" key="3">
    <source>
        <dbReference type="ARBA" id="ARBA00006564"/>
    </source>
</evidence>
<comment type="similarity">
    <text evidence="3">Belongs to the histone H4 family.</text>
</comment>
<evidence type="ECO:0000256" key="5">
    <source>
        <dbReference type="ARBA" id="ARBA00023125"/>
    </source>
</evidence>
<evidence type="ECO:0000256" key="8">
    <source>
        <dbReference type="SAM" id="MobiDB-lite"/>
    </source>
</evidence>
<dbReference type="OrthoDB" id="3919494at2759"/>
<dbReference type="Gene3D" id="1.10.20.10">
    <property type="entry name" value="Histone, subunit A"/>
    <property type="match status" value="1"/>
</dbReference>
<dbReference type="AlphaFoldDB" id="A0A420Y2U1"/>
<dbReference type="GO" id="GO:0000786">
    <property type="term" value="C:nucleosome"/>
    <property type="evidence" value="ECO:0007669"/>
    <property type="project" value="UniProtKB-KW"/>
</dbReference>
<dbReference type="GO" id="GO:0046982">
    <property type="term" value="F:protein heterodimerization activity"/>
    <property type="evidence" value="ECO:0007669"/>
    <property type="project" value="InterPro"/>
</dbReference>
<dbReference type="PRINTS" id="PR00623">
    <property type="entry name" value="HISTONEH4"/>
</dbReference>
<keyword evidence="5" id="KW-0238">DNA-binding</keyword>
<gene>
    <name evidence="9" type="ORF">DL546_004108</name>
</gene>
<dbReference type="GO" id="GO:0005634">
    <property type="term" value="C:nucleus"/>
    <property type="evidence" value="ECO:0007669"/>
    <property type="project" value="UniProtKB-SubCell"/>
</dbReference>
<dbReference type="EMBL" id="QVQW01000060">
    <property type="protein sequence ID" value="RKU42194.1"/>
    <property type="molecule type" value="Genomic_DNA"/>
</dbReference>
<dbReference type="GO" id="GO:0003677">
    <property type="term" value="F:DNA binding"/>
    <property type="evidence" value="ECO:0007669"/>
    <property type="project" value="UniProtKB-KW"/>
</dbReference>
<evidence type="ECO:0000256" key="1">
    <source>
        <dbReference type="ARBA" id="ARBA00004123"/>
    </source>
</evidence>
<keyword evidence="7" id="KW-0544">Nucleosome core</keyword>
<evidence type="ECO:0000256" key="7">
    <source>
        <dbReference type="ARBA" id="ARBA00023269"/>
    </source>
</evidence>
<sequence>MPEPGPSSSGTHLLNLERLQDPDPDPDLELDLELEPSASKQYLNIIRDYVTFCEYRNAKTITVSDVIYALRRLGRPIYSFDPDTHDHSTTVKKAREIARAAREEARRAETDDEEMFV</sequence>
<comment type="subcellular location">
    <subcellularLocation>
        <location evidence="2">Chromosome</location>
    </subcellularLocation>
    <subcellularLocation>
        <location evidence="1">Nucleus</location>
    </subcellularLocation>
</comment>
<feature type="region of interest" description="Disordered" evidence="8">
    <location>
        <begin position="1"/>
        <end position="28"/>
    </location>
</feature>
<dbReference type="GO" id="GO:0030527">
    <property type="term" value="F:structural constituent of chromatin"/>
    <property type="evidence" value="ECO:0007669"/>
    <property type="project" value="InterPro"/>
</dbReference>
<evidence type="ECO:0000313" key="10">
    <source>
        <dbReference type="Proteomes" id="UP000275385"/>
    </source>
</evidence>
<evidence type="ECO:0000256" key="4">
    <source>
        <dbReference type="ARBA" id="ARBA00022454"/>
    </source>
</evidence>
<name>A0A420Y2U1_9PEZI</name>
<evidence type="ECO:0000313" key="9">
    <source>
        <dbReference type="EMBL" id="RKU42194.1"/>
    </source>
</evidence>
<dbReference type="InterPro" id="IPR009072">
    <property type="entry name" value="Histone-fold"/>
</dbReference>